<dbReference type="PROSITE" id="PS00430">
    <property type="entry name" value="TONB_DEPENDENT_REC_1"/>
    <property type="match status" value="1"/>
</dbReference>
<gene>
    <name evidence="1" type="ORF">MNBD_GAMMA13-691</name>
</gene>
<dbReference type="InterPro" id="IPR010916">
    <property type="entry name" value="TonB_box_CS"/>
</dbReference>
<accession>A0A3B0YPX1</accession>
<dbReference type="EMBL" id="UOFK01000336">
    <property type="protein sequence ID" value="VAW82935.1"/>
    <property type="molecule type" value="Genomic_DNA"/>
</dbReference>
<dbReference type="AlphaFoldDB" id="A0A3B0YPX1"/>
<proteinExistence type="predicted"/>
<name>A0A3B0YPX1_9ZZZZ</name>
<feature type="non-terminal residue" evidence="1">
    <location>
        <position position="200"/>
    </location>
</feature>
<sequence>MASRLLIFVICNLLLASVYAKPTSKRVPLDEFTRLTLDIVPDYGTQLVFPFVLDGMEPALEINNTNKTGFTAEHREGQNTILVTANAPRAGGQSPDYQGLLFVTVGGYRVAIELRTTSRISKNLAEVIFNLPPEKREYLITEAVKRRTAQLDQDYQTRIASLDDRVEAKALNLVADLAFSRPSTVRVKTAEDVILQNNIP</sequence>
<organism evidence="1">
    <name type="scientific">hydrothermal vent metagenome</name>
    <dbReference type="NCBI Taxonomy" id="652676"/>
    <lineage>
        <taxon>unclassified sequences</taxon>
        <taxon>metagenomes</taxon>
        <taxon>ecological metagenomes</taxon>
    </lineage>
</organism>
<evidence type="ECO:0000313" key="1">
    <source>
        <dbReference type="EMBL" id="VAW82935.1"/>
    </source>
</evidence>
<protein>
    <submittedName>
        <fullName evidence="1">Uncharacterized protein</fullName>
    </submittedName>
</protein>
<reference evidence="1" key="1">
    <citation type="submission" date="2018-06" db="EMBL/GenBank/DDBJ databases">
        <authorList>
            <person name="Zhirakovskaya E."/>
        </authorList>
    </citation>
    <scope>NUCLEOTIDE SEQUENCE</scope>
</reference>